<feature type="domain" description="Ferric siderophore reductase C-terminal" evidence="2">
    <location>
        <begin position="223"/>
        <end position="244"/>
    </location>
</feature>
<sequence>MLNPDELAYLRKAFRLRALEEADARSVVSGEMLNADICADVLDTIMPLIGAPDRAIAASLLTKRLSFLLTGNVLYGMSVFDKGLHLSLDASRLEYAHDNGLWTSSLPAALTVTGYAPGAREAWREKVVGGLFRDFIAPIWQRLSAVSGLPAQILWENCAVRVYSLYEGRMEGLSEAQAARQQADFAWLIAEADPALFGLGWNPLKRFRRPAQRNGAGEAVRFRRTCCFYYKASQPVEYCLNCPLCRVK</sequence>
<feature type="domain" description="Aerobactin siderophore biosynthesis IucA/IucC-like C-terminal" evidence="1">
    <location>
        <begin position="63"/>
        <end position="209"/>
    </location>
</feature>
<protein>
    <submittedName>
        <fullName evidence="3">Siderophore-iron reductase, Fe-S cluster protein</fullName>
    </submittedName>
</protein>
<keyword evidence="4" id="KW-1185">Reference proteome</keyword>
<dbReference type="Pfam" id="PF06276">
    <property type="entry name" value="FhuF"/>
    <property type="match status" value="1"/>
</dbReference>
<dbReference type="GO" id="GO:0003824">
    <property type="term" value="F:catalytic activity"/>
    <property type="evidence" value="ECO:0007669"/>
    <property type="project" value="UniProtKB-ARBA"/>
</dbReference>
<name>A0A807LJH5_9ENTR</name>
<evidence type="ECO:0000313" key="4">
    <source>
        <dbReference type="Proteomes" id="UP000187148"/>
    </source>
</evidence>
<dbReference type="Pfam" id="PF11575">
    <property type="entry name" value="FhuF_C"/>
    <property type="match status" value="1"/>
</dbReference>
<gene>
    <name evidence="3" type="ORF">BWI95_11895</name>
</gene>
<evidence type="ECO:0000259" key="1">
    <source>
        <dbReference type="Pfam" id="PF06276"/>
    </source>
</evidence>
<dbReference type="RefSeq" id="WP_054804112.1">
    <property type="nucleotide sequence ID" value="NZ_CP019445.1"/>
</dbReference>
<dbReference type="AlphaFoldDB" id="A0A807LJH5"/>
<proteinExistence type="predicted"/>
<dbReference type="InterPro" id="IPR024726">
    <property type="entry name" value="FhuF_C"/>
</dbReference>
<reference evidence="3 4" key="1">
    <citation type="submission" date="2017-01" db="EMBL/GenBank/DDBJ databases">
        <authorList>
            <person name="Cao J.-M."/>
        </authorList>
    </citation>
    <scope>NUCLEOTIDE SEQUENCE [LARGE SCALE GENOMIC DNA]</scope>
    <source>
        <strain evidence="3 4">888-76</strain>
    </source>
</reference>
<organism evidence="3 4">
    <name type="scientific">Kosakonia cowanii JCM 10956 = DSM 18146</name>
    <dbReference type="NCBI Taxonomy" id="1300165"/>
    <lineage>
        <taxon>Bacteria</taxon>
        <taxon>Pseudomonadati</taxon>
        <taxon>Pseudomonadota</taxon>
        <taxon>Gammaproteobacteria</taxon>
        <taxon>Enterobacterales</taxon>
        <taxon>Enterobacteriaceae</taxon>
        <taxon>Kosakonia</taxon>
    </lineage>
</organism>
<dbReference type="InterPro" id="IPR022770">
    <property type="entry name" value="IucA/IucC-like_C"/>
</dbReference>
<evidence type="ECO:0000313" key="3">
    <source>
        <dbReference type="EMBL" id="APZ05695.1"/>
    </source>
</evidence>
<dbReference type="GO" id="GO:0051537">
    <property type="term" value="F:2 iron, 2 sulfur cluster binding"/>
    <property type="evidence" value="ECO:0007669"/>
    <property type="project" value="InterPro"/>
</dbReference>
<accession>A0A807LJH5</accession>
<dbReference type="EMBL" id="CP019445">
    <property type="protein sequence ID" value="APZ05695.1"/>
    <property type="molecule type" value="Genomic_DNA"/>
</dbReference>
<dbReference type="KEGG" id="kco:BWI95_11895"/>
<evidence type="ECO:0000259" key="2">
    <source>
        <dbReference type="Pfam" id="PF11575"/>
    </source>
</evidence>
<dbReference type="Proteomes" id="UP000187148">
    <property type="component" value="Chromosome"/>
</dbReference>